<dbReference type="PROSITE" id="PS51257">
    <property type="entry name" value="PROKAR_LIPOPROTEIN"/>
    <property type="match status" value="1"/>
</dbReference>
<reference evidence="2" key="1">
    <citation type="submission" date="2018-02" db="EMBL/GenBank/DDBJ databases">
        <title>Genome sequencing of Solimonas sp. HR-BB.</title>
        <authorList>
            <person name="Lee Y."/>
            <person name="Jeon C.O."/>
        </authorList>
    </citation>
    <scope>NUCLEOTIDE SEQUENCE [LARGE SCALE GENOMIC DNA]</scope>
    <source>
        <strain evidence="2">HR-U</strain>
    </source>
</reference>
<name>A0A2S7IP79_9BACT</name>
<dbReference type="RefSeq" id="WP_104711103.1">
    <property type="nucleotide sequence ID" value="NZ_PTRA01000001.1"/>
</dbReference>
<dbReference type="Proteomes" id="UP000239590">
    <property type="component" value="Unassembled WGS sequence"/>
</dbReference>
<sequence>MKTYVLVITLLILATACRKDPLEGIERATGEGIIGKWLLVERGDWNREFFTHKIPLSPPQTLRFQKDSTVVATGAELINYASVRSYTTNRDYLYLDRSPADISAQYRGNRHGYRVQNDTLRLDPPCQEGCSLWFIRIQ</sequence>
<evidence type="ECO:0000313" key="2">
    <source>
        <dbReference type="Proteomes" id="UP000239590"/>
    </source>
</evidence>
<gene>
    <name evidence="1" type="ORF">C5O19_07785</name>
</gene>
<organism evidence="1 2">
    <name type="scientific">Siphonobacter curvatus</name>
    <dbReference type="NCBI Taxonomy" id="2094562"/>
    <lineage>
        <taxon>Bacteria</taxon>
        <taxon>Pseudomonadati</taxon>
        <taxon>Bacteroidota</taxon>
        <taxon>Cytophagia</taxon>
        <taxon>Cytophagales</taxon>
        <taxon>Cytophagaceae</taxon>
        <taxon>Siphonobacter</taxon>
    </lineage>
</organism>
<dbReference type="EMBL" id="PTRA01000001">
    <property type="protein sequence ID" value="PQA59537.1"/>
    <property type="molecule type" value="Genomic_DNA"/>
</dbReference>
<evidence type="ECO:0000313" key="1">
    <source>
        <dbReference type="EMBL" id="PQA59537.1"/>
    </source>
</evidence>
<proteinExistence type="predicted"/>
<protein>
    <recommendedName>
        <fullName evidence="3">Lipocalin-like domain-containing protein</fullName>
    </recommendedName>
</protein>
<dbReference type="AlphaFoldDB" id="A0A2S7IP79"/>
<comment type="caution">
    <text evidence="1">The sequence shown here is derived from an EMBL/GenBank/DDBJ whole genome shotgun (WGS) entry which is preliminary data.</text>
</comment>
<accession>A0A2S7IP79</accession>
<keyword evidence="2" id="KW-1185">Reference proteome</keyword>
<evidence type="ECO:0008006" key="3">
    <source>
        <dbReference type="Google" id="ProtNLM"/>
    </source>
</evidence>
<dbReference type="OrthoDB" id="955522at2"/>